<reference evidence="1" key="1">
    <citation type="journal article" date="2021" name="PeerJ">
        <title>Extensive microbial diversity within the chicken gut microbiome revealed by metagenomics and culture.</title>
        <authorList>
            <person name="Gilroy R."/>
            <person name="Ravi A."/>
            <person name="Getino M."/>
            <person name="Pursley I."/>
            <person name="Horton D.L."/>
            <person name="Alikhan N.F."/>
            <person name="Baker D."/>
            <person name="Gharbi K."/>
            <person name="Hall N."/>
            <person name="Watson M."/>
            <person name="Adriaenssens E.M."/>
            <person name="Foster-Nyarko E."/>
            <person name="Jarju S."/>
            <person name="Secka A."/>
            <person name="Antonio M."/>
            <person name="Oren A."/>
            <person name="Chaudhuri R.R."/>
            <person name="La Ragione R."/>
            <person name="Hildebrand F."/>
            <person name="Pallen M.J."/>
        </authorList>
    </citation>
    <scope>NUCLEOTIDE SEQUENCE</scope>
    <source>
        <strain evidence="1">CHK193-16274</strain>
    </source>
</reference>
<evidence type="ECO:0000313" key="2">
    <source>
        <dbReference type="Proteomes" id="UP000749320"/>
    </source>
</evidence>
<reference evidence="1" key="2">
    <citation type="submission" date="2021-09" db="EMBL/GenBank/DDBJ databases">
        <authorList>
            <person name="Gilroy R."/>
        </authorList>
    </citation>
    <scope>NUCLEOTIDE SEQUENCE</scope>
    <source>
        <strain evidence="1">CHK193-16274</strain>
    </source>
</reference>
<protein>
    <submittedName>
        <fullName evidence="1">Uncharacterized protein</fullName>
    </submittedName>
</protein>
<name>A0A921G8E1_9FIRM</name>
<evidence type="ECO:0000313" key="1">
    <source>
        <dbReference type="EMBL" id="HJF39571.1"/>
    </source>
</evidence>
<dbReference type="Proteomes" id="UP000749320">
    <property type="component" value="Unassembled WGS sequence"/>
</dbReference>
<comment type="caution">
    <text evidence="1">The sequence shown here is derived from an EMBL/GenBank/DDBJ whole genome shotgun (WGS) entry which is preliminary data.</text>
</comment>
<sequence length="418" mass="47988">MEDSVKIILDNEEYELVYNEQTDLYELSLEAPLQTGVHNIEVSYTSGDDTAIDDIDLIVLKLEEREIPSEETIAYFLDKMTLEILEVVQLSIEEINRDLETNGNSLFTSIKKLNIEEGDFIYLKKKDKTNFLGVVVSQEKSSDSVLYTITCKDILSLFDISMFVENEEVISSTGIEDFIKQTIESEFINNTDTFVNREFLSVEALTHSKKNISISSIVTVSSNMYNLLTFINNAIKNYDLDFNFILNKDTIKLQIASKTEDKMLIDATTSDISNYTEVFSLNYTAKVECYINTTKTKYYRYLLNDRTTTTNKNAPNRVNGKTQKITVENEEDAEQASIDVFKGNSYEHNITFDILKKSKLYDVSKINLGTPILIKTQNNIIQDTYISKIVDNNHNYLTLSCGNIRIDYIDKVLQERRN</sequence>
<proteinExistence type="predicted"/>
<dbReference type="EMBL" id="DYWV01000051">
    <property type="protein sequence ID" value="HJF39571.1"/>
    <property type="molecule type" value="Genomic_DNA"/>
</dbReference>
<organism evidence="1 2">
    <name type="scientific">Thomasclavelia spiroformis</name>
    <dbReference type="NCBI Taxonomy" id="29348"/>
    <lineage>
        <taxon>Bacteria</taxon>
        <taxon>Bacillati</taxon>
        <taxon>Bacillota</taxon>
        <taxon>Erysipelotrichia</taxon>
        <taxon>Erysipelotrichales</taxon>
        <taxon>Coprobacillaceae</taxon>
        <taxon>Thomasclavelia</taxon>
    </lineage>
</organism>
<gene>
    <name evidence="1" type="ORF">K8V91_01490</name>
</gene>
<dbReference type="AlphaFoldDB" id="A0A921G8E1"/>
<accession>A0A921G8E1</accession>